<dbReference type="Proteomes" id="UP000054363">
    <property type="component" value="Unassembled WGS sequence"/>
</dbReference>
<accession>A0A094IR33</accession>
<evidence type="ECO:0000313" key="2">
    <source>
        <dbReference type="Proteomes" id="UP000054363"/>
    </source>
</evidence>
<dbReference type="AlphaFoldDB" id="A0A094IR33"/>
<dbReference type="EMBL" id="JPER01000008">
    <property type="protein sequence ID" value="KFZ30145.1"/>
    <property type="molecule type" value="Genomic_DNA"/>
</dbReference>
<dbReference type="OrthoDB" id="4119964at2"/>
<name>A0A094IR33_9GAMM</name>
<reference evidence="1 2" key="1">
    <citation type="submission" date="2014-06" db="EMBL/GenBank/DDBJ databases">
        <title>The draft genome sequence of Idiomarina salinarum ISL-52.</title>
        <authorList>
            <person name="Du J."/>
            <person name="Shao Z."/>
        </authorList>
    </citation>
    <scope>NUCLEOTIDE SEQUENCE [LARGE SCALE GENOMIC DNA]</scope>
    <source>
        <strain evidence="1 2">ISL-52</strain>
    </source>
</reference>
<gene>
    <name evidence="1" type="ORF">IDSA_11325</name>
</gene>
<dbReference type="RefSeq" id="WP_034776895.1">
    <property type="nucleotide sequence ID" value="NZ_JPER01000008.1"/>
</dbReference>
<sequence>MLYKYFGPERVDVMRSLSIRFSPLLSLNDPFECLPLVEARSAKEMLISEVIRDFEELWEKTDEDEKTDDNWVLLEKTRENTIANIENKFKASNTGSEVVAMLGDNFGILSLSRTEKNILMWSHYAAEGRGFVIGLDENHPFFHQKDARGRITKPLPVVYTTVRSTVSPRDARFYEKFLCEKALEWADEEEERVFRFLENIETRSIGKDQYGQSIVLTHLPKETIQSVFLGYRADTDLMDSVFQAIEQNEIECDVYRARICDNEYRIVFDQLLRA</sequence>
<evidence type="ECO:0008006" key="3">
    <source>
        <dbReference type="Google" id="ProtNLM"/>
    </source>
</evidence>
<dbReference type="Pfam" id="PF11185">
    <property type="entry name" value="DUF2971"/>
    <property type="match status" value="1"/>
</dbReference>
<comment type="caution">
    <text evidence="1">The sequence shown here is derived from an EMBL/GenBank/DDBJ whole genome shotgun (WGS) entry which is preliminary data.</text>
</comment>
<proteinExistence type="predicted"/>
<dbReference type="InterPro" id="IPR021352">
    <property type="entry name" value="DUF2971"/>
</dbReference>
<dbReference type="eggNOG" id="ENOG5032YVF">
    <property type="taxonomic scope" value="Bacteria"/>
</dbReference>
<organism evidence="1 2">
    <name type="scientific">Pseudidiomarina salinarum</name>
    <dbReference type="NCBI Taxonomy" id="435908"/>
    <lineage>
        <taxon>Bacteria</taxon>
        <taxon>Pseudomonadati</taxon>
        <taxon>Pseudomonadota</taxon>
        <taxon>Gammaproteobacteria</taxon>
        <taxon>Alteromonadales</taxon>
        <taxon>Idiomarinaceae</taxon>
        <taxon>Pseudidiomarina</taxon>
    </lineage>
</organism>
<keyword evidence="2" id="KW-1185">Reference proteome</keyword>
<protein>
    <recommendedName>
        <fullName evidence="3">DUF2971 domain-containing protein</fullName>
    </recommendedName>
</protein>
<evidence type="ECO:0000313" key="1">
    <source>
        <dbReference type="EMBL" id="KFZ30145.1"/>
    </source>
</evidence>